<dbReference type="AlphaFoldDB" id="A0A6A5KQW4"/>
<dbReference type="Proteomes" id="UP000800040">
    <property type="component" value="Unassembled WGS sequence"/>
</dbReference>
<feature type="non-terminal residue" evidence="1">
    <location>
        <position position="1"/>
    </location>
</feature>
<reference evidence="1" key="1">
    <citation type="submission" date="2020-01" db="EMBL/GenBank/DDBJ databases">
        <authorList>
            <consortium name="DOE Joint Genome Institute"/>
            <person name="Haridas S."/>
            <person name="Albert R."/>
            <person name="Binder M."/>
            <person name="Bloem J."/>
            <person name="Labutti K."/>
            <person name="Salamov A."/>
            <person name="Andreopoulos B."/>
            <person name="Baker S.E."/>
            <person name="Barry K."/>
            <person name="Bills G."/>
            <person name="Bluhm B.H."/>
            <person name="Cannon C."/>
            <person name="Castanera R."/>
            <person name="Culley D.E."/>
            <person name="Daum C."/>
            <person name="Ezra D."/>
            <person name="Gonzalez J.B."/>
            <person name="Henrissat B."/>
            <person name="Kuo A."/>
            <person name="Liang C."/>
            <person name="Lipzen A."/>
            <person name="Lutzoni F."/>
            <person name="Magnuson J."/>
            <person name="Mondo S."/>
            <person name="Nolan M."/>
            <person name="Ohm R."/>
            <person name="Pangilinan J."/>
            <person name="Park H.-J."/>
            <person name="Ramirez L."/>
            <person name="Alfaro M."/>
            <person name="Sun H."/>
            <person name="Tritt A."/>
            <person name="Yoshinaga Y."/>
            <person name="Zwiers L.-H."/>
            <person name="Turgeon B.G."/>
            <person name="Goodwin S.B."/>
            <person name="Spatafora J.W."/>
            <person name="Crous P.W."/>
            <person name="Grigoriev I.V."/>
        </authorList>
    </citation>
    <scope>NUCLEOTIDE SEQUENCE</scope>
    <source>
        <strain evidence="1">P77</strain>
    </source>
</reference>
<gene>
    <name evidence="1" type="ORF">BDW02DRAFT_567390</name>
</gene>
<dbReference type="InterPro" id="IPR023213">
    <property type="entry name" value="CAT-like_dom_sf"/>
</dbReference>
<evidence type="ECO:0000313" key="2">
    <source>
        <dbReference type="Proteomes" id="UP000800040"/>
    </source>
</evidence>
<evidence type="ECO:0000313" key="1">
    <source>
        <dbReference type="EMBL" id="KAF1836053.1"/>
    </source>
</evidence>
<sequence>MKRQSEKLRDNPQEVVTKLFRISSSSVIEIKDNTQPKDKGRPTTAFVALAALIWAKVIQARKLLLVSEEQKHTRPTLAVVADLRNHHLLEDIHLESPKDYLGNLVYTTPATLHLYPKANFESQVKPKTLVPVISKSIGIMDKDWAKSQLSQICWRDYEKTPHARCLFPNGPDLYITTWRDMGADDEWSIPGISSPIKATAIRRLAWKGEGYHRLA</sequence>
<proteinExistence type="predicted"/>
<dbReference type="Pfam" id="PF02458">
    <property type="entry name" value="Transferase"/>
    <property type="match status" value="1"/>
</dbReference>
<keyword evidence="2" id="KW-1185">Reference proteome</keyword>
<accession>A0A6A5KQW4</accession>
<dbReference type="EMBL" id="ML975278">
    <property type="protein sequence ID" value="KAF1836053.1"/>
    <property type="molecule type" value="Genomic_DNA"/>
</dbReference>
<name>A0A6A5KQW4_9PLEO</name>
<protein>
    <submittedName>
        <fullName evidence="1">Uncharacterized protein</fullName>
    </submittedName>
</protein>
<organism evidence="1 2">
    <name type="scientific">Decorospora gaudefroyi</name>
    <dbReference type="NCBI Taxonomy" id="184978"/>
    <lineage>
        <taxon>Eukaryota</taxon>
        <taxon>Fungi</taxon>
        <taxon>Dikarya</taxon>
        <taxon>Ascomycota</taxon>
        <taxon>Pezizomycotina</taxon>
        <taxon>Dothideomycetes</taxon>
        <taxon>Pleosporomycetidae</taxon>
        <taxon>Pleosporales</taxon>
        <taxon>Pleosporineae</taxon>
        <taxon>Pleosporaceae</taxon>
        <taxon>Decorospora</taxon>
    </lineage>
</organism>
<dbReference type="Gene3D" id="3.30.559.10">
    <property type="entry name" value="Chloramphenicol acetyltransferase-like domain"/>
    <property type="match status" value="1"/>
</dbReference>
<dbReference type="OrthoDB" id="1862401at2759"/>